<keyword evidence="1" id="KW-0547">Nucleotide-binding</keyword>
<protein>
    <recommendedName>
        <fullName evidence="4">Primosomal protein N' 3' DNA-binding domain-containing protein</fullName>
    </recommendedName>
</protein>
<dbReference type="STRING" id="1802685.A3C88_00140"/>
<dbReference type="GO" id="GO:0003677">
    <property type="term" value="F:DNA binding"/>
    <property type="evidence" value="ECO:0007669"/>
    <property type="project" value="UniProtKB-KW"/>
</dbReference>
<dbReference type="GO" id="GO:0005524">
    <property type="term" value="F:ATP binding"/>
    <property type="evidence" value="ECO:0007669"/>
    <property type="project" value="UniProtKB-KW"/>
</dbReference>
<dbReference type="Proteomes" id="UP000178117">
    <property type="component" value="Unassembled WGS sequence"/>
</dbReference>
<evidence type="ECO:0000313" key="6">
    <source>
        <dbReference type="Proteomes" id="UP000178117"/>
    </source>
</evidence>
<proteinExistence type="predicted"/>
<gene>
    <name evidence="5" type="ORF">A3C88_00140</name>
</gene>
<evidence type="ECO:0000256" key="3">
    <source>
        <dbReference type="ARBA" id="ARBA00023125"/>
    </source>
</evidence>
<keyword evidence="3" id="KW-0238">DNA-binding</keyword>
<dbReference type="SUPFAM" id="SSF52540">
    <property type="entry name" value="P-loop containing nucleoside triphosphate hydrolases"/>
    <property type="match status" value="1"/>
</dbReference>
<organism evidence="5 6">
    <name type="scientific">Candidatus Yanofskybacteria bacterium RIFCSPHIGHO2_02_FULL_50_12</name>
    <dbReference type="NCBI Taxonomy" id="1802685"/>
    <lineage>
        <taxon>Bacteria</taxon>
        <taxon>Candidatus Yanofskyibacteriota</taxon>
    </lineage>
</organism>
<dbReference type="GO" id="GO:0006302">
    <property type="term" value="P:double-strand break repair"/>
    <property type="evidence" value="ECO:0007669"/>
    <property type="project" value="TreeGrafter"/>
</dbReference>
<dbReference type="GO" id="GO:0006270">
    <property type="term" value="P:DNA replication initiation"/>
    <property type="evidence" value="ECO:0007669"/>
    <property type="project" value="TreeGrafter"/>
</dbReference>
<evidence type="ECO:0000256" key="1">
    <source>
        <dbReference type="ARBA" id="ARBA00022741"/>
    </source>
</evidence>
<dbReference type="Gene3D" id="3.40.1440.60">
    <property type="entry name" value="PriA, 3(prime) DNA-binding domain"/>
    <property type="match status" value="1"/>
</dbReference>
<feature type="domain" description="Primosomal protein N' 3' DNA-binding" evidence="4">
    <location>
        <begin position="17"/>
        <end position="115"/>
    </location>
</feature>
<evidence type="ECO:0000313" key="5">
    <source>
        <dbReference type="EMBL" id="OGN16763.1"/>
    </source>
</evidence>
<dbReference type="PANTHER" id="PTHR30580">
    <property type="entry name" value="PRIMOSOMAL PROTEIN N"/>
    <property type="match status" value="1"/>
</dbReference>
<keyword evidence="2" id="KW-0067">ATP-binding</keyword>
<evidence type="ECO:0000259" key="4">
    <source>
        <dbReference type="Pfam" id="PF17764"/>
    </source>
</evidence>
<name>A0A1F8FUC1_9BACT</name>
<dbReference type="EMBL" id="MGJZ01000025">
    <property type="protein sequence ID" value="OGN16763.1"/>
    <property type="molecule type" value="Genomic_DNA"/>
</dbReference>
<dbReference type="Pfam" id="PF17764">
    <property type="entry name" value="PriA_3primeBD"/>
    <property type="match status" value="1"/>
</dbReference>
<evidence type="ECO:0000256" key="2">
    <source>
        <dbReference type="ARBA" id="ARBA00022840"/>
    </source>
</evidence>
<dbReference type="AlphaFoldDB" id="A0A1F8FUC1"/>
<accession>A0A1F8FUC1</accession>
<reference evidence="5 6" key="1">
    <citation type="journal article" date="2016" name="Nat. Commun.">
        <title>Thousands of microbial genomes shed light on interconnected biogeochemical processes in an aquifer system.</title>
        <authorList>
            <person name="Anantharaman K."/>
            <person name="Brown C.T."/>
            <person name="Hug L.A."/>
            <person name="Sharon I."/>
            <person name="Castelle C.J."/>
            <person name="Probst A.J."/>
            <person name="Thomas B.C."/>
            <person name="Singh A."/>
            <person name="Wilkins M.J."/>
            <person name="Karaoz U."/>
            <person name="Brodie E.L."/>
            <person name="Williams K.H."/>
            <person name="Hubbard S.S."/>
            <person name="Banfield J.F."/>
        </authorList>
    </citation>
    <scope>NUCLEOTIDE SEQUENCE [LARGE SCALE GENOMIC DNA]</scope>
</reference>
<dbReference type="GO" id="GO:0006310">
    <property type="term" value="P:DNA recombination"/>
    <property type="evidence" value="ECO:0007669"/>
    <property type="project" value="TreeGrafter"/>
</dbReference>
<dbReference type="Gene3D" id="3.40.50.300">
    <property type="entry name" value="P-loop containing nucleotide triphosphate hydrolases"/>
    <property type="match status" value="1"/>
</dbReference>
<dbReference type="GO" id="GO:0043138">
    <property type="term" value="F:3'-5' DNA helicase activity"/>
    <property type="evidence" value="ECO:0007669"/>
    <property type="project" value="TreeGrafter"/>
</dbReference>
<sequence>MPVSDKNLFVVEVIPLVVLPPNVPQILSYYHNRRLVKGAVVEISIQNRKAEAVVIGSHPVEYQKINLKKSSFQLKKIGAVISEVPLVSEAQFKTALWLANTYASPLGLALKTVLPPFFLKKKYPVSIRLNAVSDERHKKPEWLVCRAKEAAKHILKRIEQVKGQVLIMVPEVAYIRHFAEKIPQARILHSQISNQDAHAIWTEAAETAPLIVIGTRQALFLPFSKLQLLVVIDPLHEFYKSDLSPKYRAPELAEMIAGLHGAQPLFVSNTLGVAAYHARNLGQLAEYRDLIKPWRISVNVVDMIAEIKQHFVNLFAAEVRKRLYHAVHERKRILVVSARRGYAGILLCERCGHSFKCPNCDVPMRIHQAIELVLLCHRCDISRSYPKFCANCHSSQIKPTGPAGSQKIYEVLRKMMEYGELPTAKMLILDSDVVKNETEEQEVIDALNKPLEPGAIPTAVILIATQKIFSYIFEERFDYIVIPQFDALTIGTDFQTSEHLWHQLEKLADFEPELIDAQTYHHKEILPTVAEHRYDKLYGDELQLREAFKYPPYSHLVKLSFSHTQSGRAVAECRGLVEKLKMAAIHLQMRDRIHISESSPAFIRKEKGLYVATIVLKIIPSIEPVPSLDGNFLRTILRFVPSSWMIDVNPRTTL</sequence>
<dbReference type="InterPro" id="IPR042115">
    <property type="entry name" value="PriA_3primeBD_sf"/>
</dbReference>
<dbReference type="InterPro" id="IPR027417">
    <property type="entry name" value="P-loop_NTPase"/>
</dbReference>
<dbReference type="PANTHER" id="PTHR30580:SF0">
    <property type="entry name" value="PRIMOSOMAL PROTEIN N"/>
    <property type="match status" value="1"/>
</dbReference>
<comment type="caution">
    <text evidence="5">The sequence shown here is derived from an EMBL/GenBank/DDBJ whole genome shotgun (WGS) entry which is preliminary data.</text>
</comment>
<dbReference type="InterPro" id="IPR041222">
    <property type="entry name" value="PriA_3primeBD"/>
</dbReference>